<name>A0A151MDU3_ALLMI</name>
<dbReference type="AlphaFoldDB" id="A0A151MDU3"/>
<proteinExistence type="predicted"/>
<dbReference type="EMBL" id="AKHW03006231">
    <property type="protein sequence ID" value="KYO22659.1"/>
    <property type="molecule type" value="Genomic_DNA"/>
</dbReference>
<protein>
    <submittedName>
        <fullName evidence="1">Uncharacterized protein</fullName>
    </submittedName>
</protein>
<gene>
    <name evidence="1" type="ORF">Y1Q_0003174</name>
</gene>
<organism evidence="1 2">
    <name type="scientific">Alligator mississippiensis</name>
    <name type="common">American alligator</name>
    <dbReference type="NCBI Taxonomy" id="8496"/>
    <lineage>
        <taxon>Eukaryota</taxon>
        <taxon>Metazoa</taxon>
        <taxon>Chordata</taxon>
        <taxon>Craniata</taxon>
        <taxon>Vertebrata</taxon>
        <taxon>Euteleostomi</taxon>
        <taxon>Archelosauria</taxon>
        <taxon>Archosauria</taxon>
        <taxon>Crocodylia</taxon>
        <taxon>Alligatoridae</taxon>
        <taxon>Alligatorinae</taxon>
        <taxon>Alligator</taxon>
    </lineage>
</organism>
<keyword evidence="2" id="KW-1185">Reference proteome</keyword>
<sequence>MTYAGEGSKSSAARVDIISRKADFQRYWQDSPRTASASHPAVYLGILESAVGSADMLFVGLHIQTCGCYSLLDFCICNSSGNNSWIRNRMLKKHDCTGGSRL</sequence>
<evidence type="ECO:0000313" key="1">
    <source>
        <dbReference type="EMBL" id="KYO22659.1"/>
    </source>
</evidence>
<reference evidence="1 2" key="1">
    <citation type="journal article" date="2012" name="Genome Biol.">
        <title>Sequencing three crocodilian genomes to illuminate the evolution of archosaurs and amniotes.</title>
        <authorList>
            <person name="St John J.A."/>
            <person name="Braun E.L."/>
            <person name="Isberg S.R."/>
            <person name="Miles L.G."/>
            <person name="Chong A.Y."/>
            <person name="Gongora J."/>
            <person name="Dalzell P."/>
            <person name="Moran C."/>
            <person name="Bed'hom B."/>
            <person name="Abzhanov A."/>
            <person name="Burgess S.C."/>
            <person name="Cooksey A.M."/>
            <person name="Castoe T.A."/>
            <person name="Crawford N.G."/>
            <person name="Densmore L.D."/>
            <person name="Drew J.C."/>
            <person name="Edwards S.V."/>
            <person name="Faircloth B.C."/>
            <person name="Fujita M.K."/>
            <person name="Greenwold M.J."/>
            <person name="Hoffmann F.G."/>
            <person name="Howard J.M."/>
            <person name="Iguchi T."/>
            <person name="Janes D.E."/>
            <person name="Khan S.Y."/>
            <person name="Kohno S."/>
            <person name="de Koning A.J."/>
            <person name="Lance S.L."/>
            <person name="McCarthy F.M."/>
            <person name="McCormack J.E."/>
            <person name="Merchant M.E."/>
            <person name="Peterson D.G."/>
            <person name="Pollock D.D."/>
            <person name="Pourmand N."/>
            <person name="Raney B.J."/>
            <person name="Roessler K.A."/>
            <person name="Sanford J.R."/>
            <person name="Sawyer R.H."/>
            <person name="Schmidt C.J."/>
            <person name="Triplett E.W."/>
            <person name="Tuberville T.D."/>
            <person name="Venegas-Anaya M."/>
            <person name="Howard J.T."/>
            <person name="Jarvis E.D."/>
            <person name="Guillette L.J.Jr."/>
            <person name="Glenn T.C."/>
            <person name="Green R.E."/>
            <person name="Ray D.A."/>
        </authorList>
    </citation>
    <scope>NUCLEOTIDE SEQUENCE [LARGE SCALE GENOMIC DNA]</scope>
    <source>
        <strain evidence="1">KSC_2009_1</strain>
    </source>
</reference>
<dbReference type="Proteomes" id="UP000050525">
    <property type="component" value="Unassembled WGS sequence"/>
</dbReference>
<accession>A0A151MDU3</accession>
<evidence type="ECO:0000313" key="2">
    <source>
        <dbReference type="Proteomes" id="UP000050525"/>
    </source>
</evidence>
<comment type="caution">
    <text evidence="1">The sequence shown here is derived from an EMBL/GenBank/DDBJ whole genome shotgun (WGS) entry which is preliminary data.</text>
</comment>